<sequence>MIYKSHFEPFRYSTAIPVDVCKPASRCLEPGQPVSYCGFLPSSSEGYLFNYRLSVEKWGAAWFMQLWNLCFDSNRALNAFGFEASTFCVNFE</sequence>
<keyword evidence="2" id="KW-1185">Reference proteome</keyword>
<proteinExistence type="predicted"/>
<dbReference type="EMBL" id="LSSN01005115">
    <property type="protein sequence ID" value="OMJ10192.1"/>
    <property type="molecule type" value="Genomic_DNA"/>
</dbReference>
<dbReference type="AlphaFoldDB" id="A0A1R1X6G0"/>
<dbReference type="Proteomes" id="UP000187283">
    <property type="component" value="Unassembled WGS sequence"/>
</dbReference>
<name>A0A1R1X6G0_9FUNG</name>
<gene>
    <name evidence="1" type="ORF">AYI70_g10477</name>
</gene>
<reference evidence="1 2" key="1">
    <citation type="submission" date="2017-01" db="EMBL/GenBank/DDBJ databases">
        <authorList>
            <person name="Mah S.A."/>
            <person name="Swanson W.J."/>
            <person name="Moy G.W."/>
            <person name="Vacquier V.D."/>
        </authorList>
    </citation>
    <scope>NUCLEOTIDE SEQUENCE [LARGE SCALE GENOMIC DNA]</scope>
    <source>
        <strain evidence="1 2">GSMNP</strain>
    </source>
</reference>
<accession>A0A1R1X6G0</accession>
<evidence type="ECO:0000313" key="2">
    <source>
        <dbReference type="Proteomes" id="UP000187283"/>
    </source>
</evidence>
<organism evidence="1 2">
    <name type="scientific">Smittium culicis</name>
    <dbReference type="NCBI Taxonomy" id="133412"/>
    <lineage>
        <taxon>Eukaryota</taxon>
        <taxon>Fungi</taxon>
        <taxon>Fungi incertae sedis</taxon>
        <taxon>Zoopagomycota</taxon>
        <taxon>Kickxellomycotina</taxon>
        <taxon>Harpellomycetes</taxon>
        <taxon>Harpellales</taxon>
        <taxon>Legeriomycetaceae</taxon>
        <taxon>Smittium</taxon>
    </lineage>
</organism>
<comment type="caution">
    <text evidence="1">The sequence shown here is derived from an EMBL/GenBank/DDBJ whole genome shotgun (WGS) entry which is preliminary data.</text>
</comment>
<evidence type="ECO:0000313" key="1">
    <source>
        <dbReference type="EMBL" id="OMJ10192.1"/>
    </source>
</evidence>
<protein>
    <submittedName>
        <fullName evidence="1">Uncharacterized protein</fullName>
    </submittedName>
</protein>